<evidence type="ECO:0000256" key="1">
    <source>
        <dbReference type="SAM" id="MobiDB-lite"/>
    </source>
</evidence>
<proteinExistence type="predicted"/>
<feature type="compositionally biased region" description="Basic and acidic residues" evidence="1">
    <location>
        <begin position="120"/>
        <end position="136"/>
    </location>
</feature>
<dbReference type="AlphaFoldDB" id="A0A5B7HG07"/>
<sequence>MQMTLITLRHLKRKGHYRADPTVSATLAQKTQESRSPVRPFLFSPVKEGHSAVKTIVMDVLCPSRRGPATSLAATALLQYRKIECFGSERGIQEAKKRCFSWTVEEAEGGVGRKGLGRIKGLEKGAPEEDWQRGKD</sequence>
<accession>A0A5B7HG07</accession>
<name>A0A5B7HG07_PORTR</name>
<protein>
    <submittedName>
        <fullName evidence="2">Uncharacterized protein</fullName>
    </submittedName>
</protein>
<evidence type="ECO:0000313" key="2">
    <source>
        <dbReference type="EMBL" id="MPC68896.1"/>
    </source>
</evidence>
<reference evidence="2 3" key="1">
    <citation type="submission" date="2019-05" db="EMBL/GenBank/DDBJ databases">
        <title>Another draft genome of Portunus trituberculatus and its Hox gene families provides insights of decapod evolution.</title>
        <authorList>
            <person name="Jeong J.-H."/>
            <person name="Song I."/>
            <person name="Kim S."/>
            <person name="Choi T."/>
            <person name="Kim D."/>
            <person name="Ryu S."/>
            <person name="Kim W."/>
        </authorList>
    </citation>
    <scope>NUCLEOTIDE SEQUENCE [LARGE SCALE GENOMIC DNA]</scope>
    <source>
        <tissue evidence="2">Muscle</tissue>
    </source>
</reference>
<feature type="region of interest" description="Disordered" evidence="1">
    <location>
        <begin position="115"/>
        <end position="136"/>
    </location>
</feature>
<comment type="caution">
    <text evidence="2">The sequence shown here is derived from an EMBL/GenBank/DDBJ whole genome shotgun (WGS) entry which is preliminary data.</text>
</comment>
<keyword evidence="3" id="KW-1185">Reference proteome</keyword>
<dbReference type="Proteomes" id="UP000324222">
    <property type="component" value="Unassembled WGS sequence"/>
</dbReference>
<gene>
    <name evidence="2" type="ORF">E2C01_063108</name>
</gene>
<organism evidence="2 3">
    <name type="scientific">Portunus trituberculatus</name>
    <name type="common">Swimming crab</name>
    <name type="synonym">Neptunus trituberculatus</name>
    <dbReference type="NCBI Taxonomy" id="210409"/>
    <lineage>
        <taxon>Eukaryota</taxon>
        <taxon>Metazoa</taxon>
        <taxon>Ecdysozoa</taxon>
        <taxon>Arthropoda</taxon>
        <taxon>Crustacea</taxon>
        <taxon>Multicrustacea</taxon>
        <taxon>Malacostraca</taxon>
        <taxon>Eumalacostraca</taxon>
        <taxon>Eucarida</taxon>
        <taxon>Decapoda</taxon>
        <taxon>Pleocyemata</taxon>
        <taxon>Brachyura</taxon>
        <taxon>Eubrachyura</taxon>
        <taxon>Portunoidea</taxon>
        <taxon>Portunidae</taxon>
        <taxon>Portuninae</taxon>
        <taxon>Portunus</taxon>
    </lineage>
</organism>
<dbReference type="EMBL" id="VSRR010028556">
    <property type="protein sequence ID" value="MPC68896.1"/>
    <property type="molecule type" value="Genomic_DNA"/>
</dbReference>
<evidence type="ECO:0000313" key="3">
    <source>
        <dbReference type="Proteomes" id="UP000324222"/>
    </source>
</evidence>